<protein>
    <submittedName>
        <fullName evidence="2">Uncharacterized protein</fullName>
    </submittedName>
</protein>
<gene>
    <name evidence="2" type="ORF">TrCOL_g10998</name>
</gene>
<reference evidence="3" key="1">
    <citation type="journal article" date="2023" name="Commun. Biol.">
        <title>Genome analysis of Parmales, the sister group of diatoms, reveals the evolutionary specialization of diatoms from phago-mixotrophs to photoautotrophs.</title>
        <authorList>
            <person name="Ban H."/>
            <person name="Sato S."/>
            <person name="Yoshikawa S."/>
            <person name="Yamada K."/>
            <person name="Nakamura Y."/>
            <person name="Ichinomiya M."/>
            <person name="Sato N."/>
            <person name="Blanc-Mathieu R."/>
            <person name="Endo H."/>
            <person name="Kuwata A."/>
            <person name="Ogata H."/>
        </authorList>
    </citation>
    <scope>NUCLEOTIDE SEQUENCE [LARGE SCALE GENOMIC DNA]</scope>
</reference>
<organism evidence="2 3">
    <name type="scientific">Triparma columacea</name>
    <dbReference type="NCBI Taxonomy" id="722753"/>
    <lineage>
        <taxon>Eukaryota</taxon>
        <taxon>Sar</taxon>
        <taxon>Stramenopiles</taxon>
        <taxon>Ochrophyta</taxon>
        <taxon>Bolidophyceae</taxon>
        <taxon>Parmales</taxon>
        <taxon>Triparmaceae</taxon>
        <taxon>Triparma</taxon>
    </lineage>
</organism>
<dbReference type="EMBL" id="BRYA01000130">
    <property type="protein sequence ID" value="GMI40503.1"/>
    <property type="molecule type" value="Genomic_DNA"/>
</dbReference>
<keyword evidence="3" id="KW-1185">Reference proteome</keyword>
<feature type="compositionally biased region" description="Low complexity" evidence="1">
    <location>
        <begin position="122"/>
        <end position="147"/>
    </location>
</feature>
<comment type="caution">
    <text evidence="2">The sequence shown here is derived from an EMBL/GenBank/DDBJ whole genome shotgun (WGS) entry which is preliminary data.</text>
</comment>
<feature type="compositionally biased region" description="Low complexity" evidence="1">
    <location>
        <begin position="9"/>
        <end position="23"/>
    </location>
</feature>
<evidence type="ECO:0000256" key="1">
    <source>
        <dbReference type="SAM" id="MobiDB-lite"/>
    </source>
</evidence>
<name>A0A9W7GBS9_9STRA</name>
<dbReference type="Proteomes" id="UP001165065">
    <property type="component" value="Unassembled WGS sequence"/>
</dbReference>
<dbReference type="AlphaFoldDB" id="A0A9W7GBS9"/>
<feature type="region of interest" description="Disordered" evidence="1">
    <location>
        <begin position="1"/>
        <end position="160"/>
    </location>
</feature>
<sequence length="240" mass="25718">MMHHMQDENSSLNLSLSTPLKSTPGHHRSKSATPFTRTPKGKGLGLGGTPHRRALGDISNKKPSLNPATPGKVSFPASVKKSTNLFPVPSPAPSAKKSNNHQRSKSVSFYSDLPVPTFPSTPSARPSKSSFKSSTKKVPTSTLTPSKSFPPIELSAGRTYTSPSYLPTDVCRSELQSIRTLSAIPTTPTLSPAMNNMNDDDMDALTNDVMDIDMGGGEYEFKGEWNEGGGGGFDDDIMMM</sequence>
<proteinExistence type="predicted"/>
<evidence type="ECO:0000313" key="3">
    <source>
        <dbReference type="Proteomes" id="UP001165065"/>
    </source>
</evidence>
<accession>A0A9W7GBS9</accession>
<evidence type="ECO:0000313" key="2">
    <source>
        <dbReference type="EMBL" id="GMI40503.1"/>
    </source>
</evidence>